<dbReference type="Pfam" id="PF01740">
    <property type="entry name" value="STAS"/>
    <property type="match status" value="1"/>
</dbReference>
<accession>A0A2W7RSF8</accession>
<sequence length="134" mass="15639">MKVKIDTKEKFTVLTPEEPVIYDNMADELAAMCQQYLQGSLKNLILKLNKVHDIDGNIAQKIIEIQQSFYDNSASFIVCEMNNKITDVFEKEDLLEMLNYTPTESEAWDIVQMEEIERELLDSNDFEFDTEDDK</sequence>
<name>A0A2W7RSF8_9BACT</name>
<dbReference type="Gene3D" id="3.30.750.24">
    <property type="entry name" value="STAS domain"/>
    <property type="match status" value="1"/>
</dbReference>
<dbReference type="InterPro" id="IPR002645">
    <property type="entry name" value="STAS_dom"/>
</dbReference>
<dbReference type="SUPFAM" id="SSF52091">
    <property type="entry name" value="SpoIIaa-like"/>
    <property type="match status" value="1"/>
</dbReference>
<proteinExistence type="predicted"/>
<protein>
    <submittedName>
        <fullName evidence="2">STAS domain-containing protein</fullName>
    </submittedName>
</protein>
<dbReference type="InterPro" id="IPR036513">
    <property type="entry name" value="STAS_dom_sf"/>
</dbReference>
<keyword evidence="3" id="KW-1185">Reference proteome</keyword>
<dbReference type="EMBL" id="QKZV01000006">
    <property type="protein sequence ID" value="PZX61826.1"/>
    <property type="molecule type" value="Genomic_DNA"/>
</dbReference>
<gene>
    <name evidence="2" type="ORF">LX80_01987</name>
</gene>
<evidence type="ECO:0000313" key="2">
    <source>
        <dbReference type="EMBL" id="PZX61826.1"/>
    </source>
</evidence>
<dbReference type="RefSeq" id="WP_111295816.1">
    <property type="nucleotide sequence ID" value="NZ_QKZV01000006.1"/>
</dbReference>
<organism evidence="2 3">
    <name type="scientific">Hydrotalea sandarakina</name>
    <dbReference type="NCBI Taxonomy" id="1004304"/>
    <lineage>
        <taxon>Bacteria</taxon>
        <taxon>Pseudomonadati</taxon>
        <taxon>Bacteroidota</taxon>
        <taxon>Chitinophagia</taxon>
        <taxon>Chitinophagales</taxon>
        <taxon>Chitinophagaceae</taxon>
        <taxon>Hydrotalea</taxon>
    </lineage>
</organism>
<comment type="caution">
    <text evidence="2">The sequence shown here is derived from an EMBL/GenBank/DDBJ whole genome shotgun (WGS) entry which is preliminary data.</text>
</comment>
<feature type="domain" description="STAS" evidence="1">
    <location>
        <begin position="4"/>
        <end position="107"/>
    </location>
</feature>
<dbReference type="Proteomes" id="UP000249720">
    <property type="component" value="Unassembled WGS sequence"/>
</dbReference>
<dbReference type="OrthoDB" id="667243at2"/>
<dbReference type="AlphaFoldDB" id="A0A2W7RSF8"/>
<reference evidence="2 3" key="1">
    <citation type="submission" date="2018-06" db="EMBL/GenBank/DDBJ databases">
        <title>Genomic Encyclopedia of Archaeal and Bacterial Type Strains, Phase II (KMG-II): from individual species to whole genera.</title>
        <authorList>
            <person name="Goeker M."/>
        </authorList>
    </citation>
    <scope>NUCLEOTIDE SEQUENCE [LARGE SCALE GENOMIC DNA]</scope>
    <source>
        <strain evidence="2 3">DSM 23241</strain>
    </source>
</reference>
<evidence type="ECO:0000259" key="1">
    <source>
        <dbReference type="Pfam" id="PF01740"/>
    </source>
</evidence>
<evidence type="ECO:0000313" key="3">
    <source>
        <dbReference type="Proteomes" id="UP000249720"/>
    </source>
</evidence>